<dbReference type="InterPro" id="IPR013230">
    <property type="entry name" value="Peptidase_M15A_C"/>
</dbReference>
<dbReference type="eggNOG" id="COG3108">
    <property type="taxonomic scope" value="Bacteria"/>
</dbReference>
<dbReference type="Gene3D" id="3.30.1380.10">
    <property type="match status" value="1"/>
</dbReference>
<organism evidence="2 3">
    <name type="scientific">Prevotella corporis</name>
    <dbReference type="NCBI Taxonomy" id="28128"/>
    <lineage>
        <taxon>Bacteria</taxon>
        <taxon>Pseudomonadati</taxon>
        <taxon>Bacteroidota</taxon>
        <taxon>Bacteroidia</taxon>
        <taxon>Bacteroidales</taxon>
        <taxon>Prevotellaceae</taxon>
        <taxon>Prevotella</taxon>
    </lineage>
</organism>
<dbReference type="InterPro" id="IPR009045">
    <property type="entry name" value="Zn_M74/Hedgehog-like"/>
</dbReference>
<dbReference type="SUPFAM" id="SSF55166">
    <property type="entry name" value="Hedgehog/DD-peptidase"/>
    <property type="match status" value="1"/>
</dbReference>
<evidence type="ECO:0000313" key="2">
    <source>
        <dbReference type="EMBL" id="KXA43850.1"/>
    </source>
</evidence>
<dbReference type="RefSeq" id="WP_082745754.1">
    <property type="nucleotide sequence ID" value="NZ_KQ957192.1"/>
</dbReference>
<dbReference type="Proteomes" id="UP000070533">
    <property type="component" value="Unassembled WGS sequence"/>
</dbReference>
<dbReference type="OrthoDB" id="5242612at2"/>
<dbReference type="PATRIC" id="fig|28128.5.peg.296"/>
<dbReference type="STRING" id="28128.HMPREF3226_00294"/>
<gene>
    <name evidence="2" type="ORF">HMPREF3226_00294</name>
</gene>
<evidence type="ECO:0000259" key="1">
    <source>
        <dbReference type="Pfam" id="PF08291"/>
    </source>
</evidence>
<accession>A0A133QLT4</accession>
<proteinExistence type="predicted"/>
<name>A0A133QLT4_9BACT</name>
<protein>
    <submittedName>
        <fullName evidence="2">Peptidase M15</fullName>
    </submittedName>
</protein>
<evidence type="ECO:0000313" key="3">
    <source>
        <dbReference type="Proteomes" id="UP000070533"/>
    </source>
</evidence>
<keyword evidence="3" id="KW-1185">Reference proteome</keyword>
<sequence length="178" mass="20032">MKIDYDEKLSPHFTVGEMLRSGTAIRLGIKNVPEEHPEDGLTNEEVVENLRQLAVKVLEPLRQRVGRVIVTSGYRCRVLNRAVGGVATSQHLCGQAADIHVTGNEMCRKYARIIRQLTPFDQLILEPAGSLQKRWIHVSYRPKGRGSVGVSDPKTKWMLPIRKARHYQEGPIGGVHHN</sequence>
<dbReference type="AlphaFoldDB" id="A0A133QLT4"/>
<comment type="caution">
    <text evidence="2">The sequence shown here is derived from an EMBL/GenBank/DDBJ whole genome shotgun (WGS) entry which is preliminary data.</text>
</comment>
<feature type="domain" description="Peptidase M15A C-terminal" evidence="1">
    <location>
        <begin position="11"/>
        <end position="138"/>
    </location>
</feature>
<reference evidence="3" key="1">
    <citation type="submission" date="2016-01" db="EMBL/GenBank/DDBJ databases">
        <authorList>
            <person name="Mitreva M."/>
            <person name="Pepin K.H."/>
            <person name="Mihindukulasuriya K.A."/>
            <person name="Fulton R."/>
            <person name="Fronick C."/>
            <person name="O'Laughlin M."/>
            <person name="Miner T."/>
            <person name="Herter B."/>
            <person name="Rosa B.A."/>
            <person name="Cordes M."/>
            <person name="Tomlinson C."/>
            <person name="Wollam A."/>
            <person name="Palsikar V.B."/>
            <person name="Mardis E.R."/>
            <person name="Wilson R.K."/>
        </authorList>
    </citation>
    <scope>NUCLEOTIDE SEQUENCE [LARGE SCALE GENOMIC DNA]</scope>
    <source>
        <strain evidence="3">MJR7716</strain>
    </source>
</reference>
<dbReference type="Pfam" id="PF08291">
    <property type="entry name" value="Peptidase_M15_3"/>
    <property type="match status" value="1"/>
</dbReference>
<dbReference type="EMBL" id="LRQG01000013">
    <property type="protein sequence ID" value="KXA43850.1"/>
    <property type="molecule type" value="Genomic_DNA"/>
</dbReference>